<dbReference type="GO" id="GO:0004566">
    <property type="term" value="F:beta-glucuronidase activity"/>
    <property type="evidence" value="ECO:0000318"/>
    <property type="project" value="GO_Central"/>
</dbReference>
<dbReference type="InterPro" id="IPR006103">
    <property type="entry name" value="Glyco_hydro_2_cat"/>
</dbReference>
<dbReference type="InterPro" id="IPR000152">
    <property type="entry name" value="EGF-type_Asp/Asn_hydroxyl_site"/>
</dbReference>
<name>A7RVA9_NEMVE</name>
<dbReference type="PROSITE" id="PS50026">
    <property type="entry name" value="EGF_3"/>
    <property type="match status" value="1"/>
</dbReference>
<dbReference type="InterPro" id="IPR017853">
    <property type="entry name" value="GH"/>
</dbReference>
<feature type="domain" description="EGF-like" evidence="6">
    <location>
        <begin position="251"/>
        <end position="280"/>
    </location>
</feature>
<feature type="chain" id="PRO_5002711560" description="EGF-like domain-containing protein" evidence="5">
    <location>
        <begin position="24"/>
        <end position="644"/>
    </location>
</feature>
<dbReference type="InParanoid" id="A7RVA9"/>
<evidence type="ECO:0000256" key="1">
    <source>
        <dbReference type="ARBA" id="ARBA00006373"/>
    </source>
</evidence>
<dbReference type="InterPro" id="IPR008979">
    <property type="entry name" value="Galactose-bd-like_sf"/>
</dbReference>
<dbReference type="GO" id="GO:0005975">
    <property type="term" value="P:carbohydrate metabolic process"/>
    <property type="evidence" value="ECO:0007669"/>
    <property type="project" value="InterPro"/>
</dbReference>
<dbReference type="InterPro" id="IPR023232">
    <property type="entry name" value="Glyco_hydro_2_AS"/>
</dbReference>
<dbReference type="PROSITE" id="PS01187">
    <property type="entry name" value="EGF_CA"/>
    <property type="match status" value="1"/>
</dbReference>
<dbReference type="PROSITE" id="PS00719">
    <property type="entry name" value="GLYCOSYL_HYDROL_F2_1"/>
    <property type="match status" value="1"/>
</dbReference>
<dbReference type="InterPro" id="IPR023230">
    <property type="entry name" value="Glyco_hydro_2_CS"/>
</dbReference>
<dbReference type="FunFam" id="3.20.20.80:FF:000029">
    <property type="entry name" value="Beta-glucuronidase"/>
    <property type="match status" value="1"/>
</dbReference>
<dbReference type="Gene3D" id="2.60.120.260">
    <property type="entry name" value="Galactose-binding domain-like"/>
    <property type="match status" value="1"/>
</dbReference>
<reference evidence="7 8" key="1">
    <citation type="journal article" date="2007" name="Science">
        <title>Sea anemone genome reveals ancestral eumetazoan gene repertoire and genomic organization.</title>
        <authorList>
            <person name="Putnam N.H."/>
            <person name="Srivastava M."/>
            <person name="Hellsten U."/>
            <person name="Dirks B."/>
            <person name="Chapman J."/>
            <person name="Salamov A."/>
            <person name="Terry A."/>
            <person name="Shapiro H."/>
            <person name="Lindquist E."/>
            <person name="Kapitonov V.V."/>
            <person name="Jurka J."/>
            <person name="Genikhovich G."/>
            <person name="Grigoriev I.V."/>
            <person name="Lucas S.M."/>
            <person name="Steele R.E."/>
            <person name="Finnerty J.R."/>
            <person name="Technau U."/>
            <person name="Martindale M.Q."/>
            <person name="Rokhsar D.S."/>
        </authorList>
    </citation>
    <scope>NUCLEOTIDE SEQUENCE [LARGE SCALE GENOMIC DNA]</scope>
    <source>
        <strain evidence="8">CH2 X CH6</strain>
    </source>
</reference>
<dbReference type="InterPro" id="IPR001881">
    <property type="entry name" value="EGF-like_Ca-bd_dom"/>
</dbReference>
<dbReference type="HOGENOM" id="CLU_006501_6_1_1"/>
<dbReference type="SMART" id="SM00179">
    <property type="entry name" value="EGF_CA"/>
    <property type="match status" value="1"/>
</dbReference>
<feature type="signal peptide" evidence="5">
    <location>
        <begin position="1"/>
        <end position="23"/>
    </location>
</feature>
<dbReference type="FunCoup" id="A7RVA9">
    <property type="interactions" value="107"/>
</dbReference>
<protein>
    <recommendedName>
        <fullName evidence="6">EGF-like domain-containing protein</fullName>
    </recommendedName>
</protein>
<dbReference type="GO" id="GO:0005509">
    <property type="term" value="F:calcium ion binding"/>
    <property type="evidence" value="ECO:0007669"/>
    <property type="project" value="InterPro"/>
</dbReference>
<comment type="similarity">
    <text evidence="2">Belongs to the glycosyl hydrolase 2 family.</text>
</comment>
<dbReference type="PANTHER" id="PTHR10066">
    <property type="entry name" value="BETA-GLUCURONIDASE"/>
    <property type="match status" value="1"/>
</dbReference>
<organism evidence="7 8">
    <name type="scientific">Nematostella vectensis</name>
    <name type="common">Starlet sea anemone</name>
    <dbReference type="NCBI Taxonomy" id="45351"/>
    <lineage>
        <taxon>Eukaryota</taxon>
        <taxon>Metazoa</taxon>
        <taxon>Cnidaria</taxon>
        <taxon>Anthozoa</taxon>
        <taxon>Hexacorallia</taxon>
        <taxon>Actiniaria</taxon>
        <taxon>Edwardsiidae</taxon>
        <taxon>Nematostella</taxon>
    </lineage>
</organism>
<dbReference type="InterPro" id="IPR006101">
    <property type="entry name" value="Glyco_hydro_2"/>
</dbReference>
<dbReference type="PANTHER" id="PTHR10066:SF67">
    <property type="entry name" value="BETA-GLUCURONIDASE"/>
    <property type="match status" value="1"/>
</dbReference>
<dbReference type="Proteomes" id="UP000001593">
    <property type="component" value="Unassembled WGS sequence"/>
</dbReference>
<dbReference type="AlphaFoldDB" id="A7RVA9"/>
<dbReference type="PROSITE" id="PS00608">
    <property type="entry name" value="GLYCOSYL_HYDROL_F2_2"/>
    <property type="match status" value="1"/>
</dbReference>
<dbReference type="SUPFAM" id="SSF49785">
    <property type="entry name" value="Galactose-binding domain-like"/>
    <property type="match status" value="1"/>
</dbReference>
<dbReference type="STRING" id="45351.A7RVA9"/>
<dbReference type="Gene3D" id="3.20.20.80">
    <property type="entry name" value="Glycosidases"/>
    <property type="match status" value="1"/>
</dbReference>
<evidence type="ECO:0000256" key="4">
    <source>
        <dbReference type="PROSITE-ProRule" id="PRU00076"/>
    </source>
</evidence>
<dbReference type="eggNOG" id="KOG2024">
    <property type="taxonomic scope" value="Eukaryota"/>
</dbReference>
<keyword evidence="5" id="KW-0732">Signal</keyword>
<evidence type="ECO:0000256" key="5">
    <source>
        <dbReference type="SAM" id="SignalP"/>
    </source>
</evidence>
<dbReference type="SUPFAM" id="SSF57196">
    <property type="entry name" value="EGF/Laminin"/>
    <property type="match status" value="1"/>
</dbReference>
<dbReference type="OMA" id="FCRITIA"/>
<dbReference type="Gene3D" id="2.10.25.10">
    <property type="entry name" value="Laminin"/>
    <property type="match status" value="1"/>
</dbReference>
<evidence type="ECO:0000256" key="3">
    <source>
        <dbReference type="ARBA" id="ARBA00023157"/>
    </source>
</evidence>
<sequence length="644" mass="73121">MSGTRTFFVVICCLTVIPKPNLADPLPGMLFPRESESRELKDLNGLWNFRVDSSKTRDAGFQEKWYSKPLEKSGRVIPMPVPASYNDITQEKSIRDFIGWAWYDMDTYVPQRWKDNSTRVVLRFESAHYYILFFSLGAKADQHSASARPAVGCSAVRVPQTRIKCTLSFSCTPTPSTHLILTRKCLNNAHPTPPTPLTSHYASRQHAHPLHTYPTTPSPIATTRSQPPKPLGVKDAVLCEERGTGITLQLDINECENNPCVNGGTCADQVNSFSCTCYCSIVIHNRCLPMQISTSSTQSSLQDVYRLPVGIRTVRVEGTKFLINNREFYFKGFGKHEDANIRGKGLDNVLIAKDFNLMKWLGGNSFRTSHYPYAEEIMDMADRTGIVVIDESPGVGIHYSDNFGPVSLKHHQEVMAELVRRDKNRPAVVMWSVANEPLSNLAQAEKYFAPIFSETRKLDPTRPVTFVTNFKAWSDKVVQFVDVILCNRYYAWYHDFGQTQLISRQLEEELMDWYKTFKKPVVQAEYGADTLAGLHSDPALMFTEEYQIESIDQYFPVFDKLRKEFLVGEMIWNFADFMTQQGVTRVVGNKKGILTRERQPKAAAFVLRQRYLNITLEQSPTSTGDELLDALVKFESRTPTTGNQ</sequence>
<dbReference type="Pfam" id="PF02836">
    <property type="entry name" value="Glyco_hydro_2_C"/>
    <property type="match status" value="1"/>
</dbReference>
<evidence type="ECO:0000259" key="6">
    <source>
        <dbReference type="PROSITE" id="PS50026"/>
    </source>
</evidence>
<dbReference type="CDD" id="cd00054">
    <property type="entry name" value="EGF_CA"/>
    <property type="match status" value="1"/>
</dbReference>
<dbReference type="PRINTS" id="PR00132">
    <property type="entry name" value="GLHYDRLASE2"/>
</dbReference>
<dbReference type="InterPro" id="IPR000742">
    <property type="entry name" value="EGF"/>
</dbReference>
<dbReference type="GO" id="GO:0030246">
    <property type="term" value="F:carbohydrate binding"/>
    <property type="evidence" value="ECO:0000318"/>
    <property type="project" value="GO_Central"/>
</dbReference>
<gene>
    <name evidence="7" type="ORF">NEMVEDRAFT_v1g163145</name>
</gene>
<evidence type="ECO:0000256" key="2">
    <source>
        <dbReference type="ARBA" id="ARBA00007401"/>
    </source>
</evidence>
<dbReference type="EMBL" id="DS469543">
    <property type="protein sequence ID" value="EDO44612.1"/>
    <property type="molecule type" value="Genomic_DNA"/>
</dbReference>
<dbReference type="InterPro" id="IPR018097">
    <property type="entry name" value="EGF_Ca-bd_CS"/>
</dbReference>
<dbReference type="SUPFAM" id="SSF51445">
    <property type="entry name" value="(Trans)glycosidases"/>
    <property type="match status" value="1"/>
</dbReference>
<accession>A7RVA9</accession>
<dbReference type="PROSITE" id="PS00010">
    <property type="entry name" value="ASX_HYDROXYL"/>
    <property type="match status" value="1"/>
</dbReference>
<keyword evidence="3" id="KW-1015">Disulfide bond</keyword>
<keyword evidence="8" id="KW-1185">Reference proteome</keyword>
<proteinExistence type="inferred from homology"/>
<comment type="similarity">
    <text evidence="1">Belongs to the EGF domain peptide family.</text>
</comment>
<evidence type="ECO:0000313" key="7">
    <source>
        <dbReference type="EMBL" id="EDO44612.1"/>
    </source>
</evidence>
<keyword evidence="4" id="KW-0245">EGF-like domain</keyword>
<comment type="caution">
    <text evidence="4">Lacks conserved residue(s) required for the propagation of feature annotation.</text>
</comment>
<evidence type="ECO:0000313" key="8">
    <source>
        <dbReference type="Proteomes" id="UP000001593"/>
    </source>
</evidence>
<dbReference type="PhylomeDB" id="A7RVA9"/>